<accession>A0A8B6X0V4</accession>
<reference evidence="8" key="1">
    <citation type="submission" date="2025-08" db="UniProtKB">
        <authorList>
            <consortium name="RefSeq"/>
        </authorList>
    </citation>
    <scope>IDENTIFICATION</scope>
</reference>
<dbReference type="PROSITE" id="PS50850">
    <property type="entry name" value="MFS"/>
    <property type="match status" value="1"/>
</dbReference>
<evidence type="ECO:0000259" key="6">
    <source>
        <dbReference type="PROSITE" id="PS50850"/>
    </source>
</evidence>
<dbReference type="OrthoDB" id="65739at2"/>
<dbReference type="InterPro" id="IPR011701">
    <property type="entry name" value="MFS"/>
</dbReference>
<organism evidence="7 8">
    <name type="scientific">Derxia gummosa DSM 723</name>
    <dbReference type="NCBI Taxonomy" id="1121388"/>
    <lineage>
        <taxon>Bacteria</taxon>
        <taxon>Pseudomonadati</taxon>
        <taxon>Pseudomonadota</taxon>
        <taxon>Betaproteobacteria</taxon>
        <taxon>Burkholderiales</taxon>
        <taxon>Alcaligenaceae</taxon>
        <taxon>Derxia</taxon>
    </lineage>
</organism>
<dbReference type="Gene3D" id="1.20.1250.20">
    <property type="entry name" value="MFS general substrate transporter like domains"/>
    <property type="match status" value="2"/>
</dbReference>
<feature type="transmembrane region" description="Helical" evidence="5">
    <location>
        <begin position="140"/>
        <end position="159"/>
    </location>
</feature>
<evidence type="ECO:0000313" key="8">
    <source>
        <dbReference type="RefSeq" id="WP_028309921.1"/>
    </source>
</evidence>
<dbReference type="InterPro" id="IPR020846">
    <property type="entry name" value="MFS_dom"/>
</dbReference>
<dbReference type="InterPro" id="IPR036259">
    <property type="entry name" value="MFS_trans_sf"/>
</dbReference>
<dbReference type="GO" id="GO:0005886">
    <property type="term" value="C:plasma membrane"/>
    <property type="evidence" value="ECO:0007669"/>
    <property type="project" value="TreeGrafter"/>
</dbReference>
<keyword evidence="3 5" id="KW-1133">Transmembrane helix</keyword>
<dbReference type="PANTHER" id="PTHR23521">
    <property type="entry name" value="TRANSPORTER MFS SUPERFAMILY"/>
    <property type="match status" value="1"/>
</dbReference>
<feature type="transmembrane region" description="Helical" evidence="5">
    <location>
        <begin position="371"/>
        <end position="392"/>
    </location>
</feature>
<dbReference type="InterPro" id="IPR005829">
    <property type="entry name" value="Sugar_transporter_CS"/>
</dbReference>
<dbReference type="RefSeq" id="WP_028309921.1">
    <property type="nucleotide sequence ID" value="NZ_AXWS01000002.1"/>
</dbReference>
<sequence>MPPSPAGRHARRSLLAAFSATFLELDAWFMLLPLLTLTLGARGVSPTVIGLFNASMWAGILVSSLVAGRITPRLGARGCFWLSGVLPLVALGGFFASDSLWLWFPLYLMAGFGSGLRWIVSEALVAELSPPERRGRIVGLYQTMVGTTFIIGPALLGLTGAEGRLPLFVIGALLVASLVCAAALPSNVQTLANADAGSAPHLGDRHDASRPPGLLARLRAMPSLALAGFVGGVFESGTPGLMPLVGLHWHWTPEAAAMLVAINGVGGTLMMWPVGELADRLDHRRVSRVAVAALVLGSIALPFAGTISALAWAIVFCWGAAGGTLYTLNLLGAASVLEGAALVDGAALLVGAYTVGGMVAPALGGAAFDHFGVPGLAMLLAAIALGAGLPAIRASRRGHASARDSWLT</sequence>
<feature type="transmembrane region" description="Helical" evidence="5">
    <location>
        <begin position="79"/>
        <end position="96"/>
    </location>
</feature>
<proteinExistence type="predicted"/>
<evidence type="ECO:0000256" key="1">
    <source>
        <dbReference type="ARBA" id="ARBA00004141"/>
    </source>
</evidence>
<evidence type="ECO:0000256" key="3">
    <source>
        <dbReference type="ARBA" id="ARBA00022989"/>
    </source>
</evidence>
<feature type="transmembrane region" description="Helical" evidence="5">
    <location>
        <begin position="310"/>
        <end position="328"/>
    </location>
</feature>
<feature type="transmembrane region" description="Helical" evidence="5">
    <location>
        <begin position="340"/>
        <end position="359"/>
    </location>
</feature>
<dbReference type="AlphaFoldDB" id="A0A8B6X0V4"/>
<evidence type="ECO:0000256" key="2">
    <source>
        <dbReference type="ARBA" id="ARBA00022692"/>
    </source>
</evidence>
<dbReference type="PROSITE" id="PS00217">
    <property type="entry name" value="SUGAR_TRANSPORT_2"/>
    <property type="match status" value="1"/>
</dbReference>
<evidence type="ECO:0000313" key="7">
    <source>
        <dbReference type="Proteomes" id="UP000675920"/>
    </source>
</evidence>
<name>A0A8B6X0V4_9BURK</name>
<feature type="transmembrane region" description="Helical" evidence="5">
    <location>
        <begin position="224"/>
        <end position="249"/>
    </location>
</feature>
<dbReference type="PANTHER" id="PTHR23521:SF2">
    <property type="entry name" value="TRANSPORTER MFS SUPERFAMILY"/>
    <property type="match status" value="1"/>
</dbReference>
<dbReference type="SUPFAM" id="SSF103473">
    <property type="entry name" value="MFS general substrate transporter"/>
    <property type="match status" value="1"/>
</dbReference>
<feature type="transmembrane region" description="Helical" evidence="5">
    <location>
        <begin position="165"/>
        <end position="184"/>
    </location>
</feature>
<evidence type="ECO:0000256" key="4">
    <source>
        <dbReference type="ARBA" id="ARBA00023136"/>
    </source>
</evidence>
<keyword evidence="4 5" id="KW-0472">Membrane</keyword>
<feature type="transmembrane region" description="Helical" evidence="5">
    <location>
        <begin position="255"/>
        <end position="274"/>
    </location>
</feature>
<protein>
    <submittedName>
        <fullName evidence="8">MFS transporter</fullName>
    </submittedName>
</protein>
<feature type="domain" description="Major facilitator superfamily (MFS) profile" evidence="6">
    <location>
        <begin position="12"/>
        <end position="399"/>
    </location>
</feature>
<feature type="transmembrane region" description="Helical" evidence="5">
    <location>
        <begin position="12"/>
        <end position="35"/>
    </location>
</feature>
<keyword evidence="2 5" id="KW-0812">Transmembrane</keyword>
<dbReference type="Proteomes" id="UP000675920">
    <property type="component" value="Unplaced"/>
</dbReference>
<feature type="transmembrane region" description="Helical" evidence="5">
    <location>
        <begin position="47"/>
        <end position="67"/>
    </location>
</feature>
<dbReference type="GO" id="GO:0022857">
    <property type="term" value="F:transmembrane transporter activity"/>
    <property type="evidence" value="ECO:0007669"/>
    <property type="project" value="InterPro"/>
</dbReference>
<keyword evidence="7" id="KW-1185">Reference proteome</keyword>
<evidence type="ECO:0000256" key="5">
    <source>
        <dbReference type="SAM" id="Phobius"/>
    </source>
</evidence>
<comment type="subcellular location">
    <subcellularLocation>
        <location evidence="1">Membrane</location>
        <topology evidence="1">Multi-pass membrane protein</topology>
    </subcellularLocation>
</comment>
<feature type="transmembrane region" description="Helical" evidence="5">
    <location>
        <begin position="286"/>
        <end position="304"/>
    </location>
</feature>
<feature type="transmembrane region" description="Helical" evidence="5">
    <location>
        <begin position="102"/>
        <end position="120"/>
    </location>
</feature>
<dbReference type="Pfam" id="PF07690">
    <property type="entry name" value="MFS_1"/>
    <property type="match status" value="1"/>
</dbReference>